<dbReference type="RefSeq" id="WP_245735629.1">
    <property type="nucleotide sequence ID" value="NZ_FOHB01000001.1"/>
</dbReference>
<gene>
    <name evidence="6" type="ORF">SAMN05216199_1299</name>
</gene>
<keyword evidence="1" id="KW-0805">Transcription regulation</keyword>
<dbReference type="InterPro" id="IPR050109">
    <property type="entry name" value="HTH-type_TetR-like_transc_reg"/>
</dbReference>
<evidence type="ECO:0000256" key="2">
    <source>
        <dbReference type="ARBA" id="ARBA00023125"/>
    </source>
</evidence>
<dbReference type="SUPFAM" id="SSF46689">
    <property type="entry name" value="Homeodomain-like"/>
    <property type="match status" value="1"/>
</dbReference>
<organism evidence="6 7">
    <name type="scientific">Pedococcus cremeus</name>
    <dbReference type="NCBI Taxonomy" id="587636"/>
    <lineage>
        <taxon>Bacteria</taxon>
        <taxon>Bacillati</taxon>
        <taxon>Actinomycetota</taxon>
        <taxon>Actinomycetes</taxon>
        <taxon>Micrococcales</taxon>
        <taxon>Intrasporangiaceae</taxon>
        <taxon>Pedococcus</taxon>
    </lineage>
</organism>
<name>A0A1H9S976_9MICO</name>
<evidence type="ECO:0000313" key="7">
    <source>
        <dbReference type="Proteomes" id="UP000199019"/>
    </source>
</evidence>
<dbReference type="AlphaFoldDB" id="A0A1H9S976"/>
<feature type="DNA-binding region" description="H-T-H motif" evidence="4">
    <location>
        <begin position="43"/>
        <end position="62"/>
    </location>
</feature>
<evidence type="ECO:0000256" key="3">
    <source>
        <dbReference type="ARBA" id="ARBA00023163"/>
    </source>
</evidence>
<dbReference type="EMBL" id="FOHB01000001">
    <property type="protein sequence ID" value="SER81145.1"/>
    <property type="molecule type" value="Genomic_DNA"/>
</dbReference>
<dbReference type="Gene3D" id="1.10.357.10">
    <property type="entry name" value="Tetracycline Repressor, domain 2"/>
    <property type="match status" value="1"/>
</dbReference>
<evidence type="ECO:0000259" key="5">
    <source>
        <dbReference type="PROSITE" id="PS50977"/>
    </source>
</evidence>
<dbReference type="PRINTS" id="PR00455">
    <property type="entry name" value="HTHTETR"/>
</dbReference>
<evidence type="ECO:0000313" key="6">
    <source>
        <dbReference type="EMBL" id="SER81145.1"/>
    </source>
</evidence>
<dbReference type="InterPro" id="IPR001647">
    <property type="entry name" value="HTH_TetR"/>
</dbReference>
<accession>A0A1H9S976</accession>
<sequence>MAGTVKTRRYRSALREQQAAATRTAVLAAARELFTARGWDATSVADVARAAGVSVDTVYASVGRKPELLLAVVDMVLGSAEEPVPAEQRDYVRAVRAAATAEDKIAVYAAALGRLMPAVAPLVEALRRAGETDPGCCRVWQHLVDRRAANMRLFVADLRAAGGVRTDLRPSELADVVWAMNSPEYFLLLRSRGWSARRYARHLDDAWRRLLLEG</sequence>
<dbReference type="PANTHER" id="PTHR30055:SF234">
    <property type="entry name" value="HTH-TYPE TRANSCRIPTIONAL REGULATOR BETI"/>
    <property type="match status" value="1"/>
</dbReference>
<dbReference type="PANTHER" id="PTHR30055">
    <property type="entry name" value="HTH-TYPE TRANSCRIPTIONAL REGULATOR RUTR"/>
    <property type="match status" value="1"/>
</dbReference>
<dbReference type="Proteomes" id="UP000199019">
    <property type="component" value="Unassembled WGS sequence"/>
</dbReference>
<feature type="domain" description="HTH tetR-type" evidence="5">
    <location>
        <begin position="20"/>
        <end position="80"/>
    </location>
</feature>
<keyword evidence="7" id="KW-1185">Reference proteome</keyword>
<dbReference type="GO" id="GO:0003700">
    <property type="term" value="F:DNA-binding transcription factor activity"/>
    <property type="evidence" value="ECO:0007669"/>
    <property type="project" value="TreeGrafter"/>
</dbReference>
<keyword evidence="3" id="KW-0804">Transcription</keyword>
<evidence type="ECO:0000256" key="4">
    <source>
        <dbReference type="PROSITE-ProRule" id="PRU00335"/>
    </source>
</evidence>
<dbReference type="PROSITE" id="PS50977">
    <property type="entry name" value="HTH_TETR_2"/>
    <property type="match status" value="1"/>
</dbReference>
<evidence type="ECO:0000256" key="1">
    <source>
        <dbReference type="ARBA" id="ARBA00023015"/>
    </source>
</evidence>
<reference evidence="7" key="1">
    <citation type="submission" date="2016-10" db="EMBL/GenBank/DDBJ databases">
        <authorList>
            <person name="Varghese N."/>
            <person name="Submissions S."/>
        </authorList>
    </citation>
    <scope>NUCLEOTIDE SEQUENCE [LARGE SCALE GENOMIC DNA]</scope>
    <source>
        <strain evidence="7">CGMCC 1.6963</strain>
    </source>
</reference>
<dbReference type="GO" id="GO:0000976">
    <property type="term" value="F:transcription cis-regulatory region binding"/>
    <property type="evidence" value="ECO:0007669"/>
    <property type="project" value="TreeGrafter"/>
</dbReference>
<protein>
    <submittedName>
        <fullName evidence="6">Transcriptional regulator, TetR family</fullName>
    </submittedName>
</protein>
<dbReference type="Pfam" id="PF00440">
    <property type="entry name" value="TetR_N"/>
    <property type="match status" value="1"/>
</dbReference>
<proteinExistence type="predicted"/>
<dbReference type="STRING" id="587636.SAMN05216199_1299"/>
<dbReference type="InterPro" id="IPR009057">
    <property type="entry name" value="Homeodomain-like_sf"/>
</dbReference>
<keyword evidence="2 4" id="KW-0238">DNA-binding</keyword>